<evidence type="ECO:0000256" key="1">
    <source>
        <dbReference type="ARBA" id="ARBA00001966"/>
    </source>
</evidence>
<dbReference type="Pfam" id="PF02730">
    <property type="entry name" value="AFOR_N"/>
    <property type="match status" value="1"/>
</dbReference>
<feature type="domain" description="Aldehyde ferredoxin oxidoreductase N-terminal" evidence="10">
    <location>
        <begin position="41"/>
        <end position="250"/>
    </location>
</feature>
<dbReference type="Gene3D" id="1.10.569.10">
    <property type="entry name" value="Aldehyde Ferredoxin Oxidoreductase Protein, subunit A, domain 2"/>
    <property type="match status" value="1"/>
</dbReference>
<evidence type="ECO:0000313" key="12">
    <source>
        <dbReference type="Proteomes" id="UP000830729"/>
    </source>
</evidence>
<evidence type="ECO:0000256" key="8">
    <source>
        <dbReference type="ARBA" id="ARBA00049934"/>
    </source>
</evidence>
<organism evidence="11 12">
    <name type="scientific">Halorussus limi</name>
    <dbReference type="NCBI Taxonomy" id="2938695"/>
    <lineage>
        <taxon>Archaea</taxon>
        <taxon>Methanobacteriati</taxon>
        <taxon>Methanobacteriota</taxon>
        <taxon>Stenosarchaea group</taxon>
        <taxon>Halobacteria</taxon>
        <taxon>Halobacteriales</taxon>
        <taxon>Haladaptataceae</taxon>
        <taxon>Halorussus</taxon>
    </lineage>
</organism>
<evidence type="ECO:0000256" key="3">
    <source>
        <dbReference type="ARBA" id="ARBA00022485"/>
    </source>
</evidence>
<dbReference type="PANTHER" id="PTHR30038">
    <property type="entry name" value="ALDEHYDE FERREDOXIN OXIDOREDUCTASE"/>
    <property type="match status" value="1"/>
</dbReference>
<evidence type="ECO:0000256" key="7">
    <source>
        <dbReference type="ARBA" id="ARBA00023014"/>
    </source>
</evidence>
<keyword evidence="5" id="KW-0560">Oxidoreductase</keyword>
<evidence type="ECO:0000256" key="4">
    <source>
        <dbReference type="ARBA" id="ARBA00022723"/>
    </source>
</evidence>
<protein>
    <submittedName>
        <fullName evidence="11">Aldehyde ferredoxin oxidoreductase</fullName>
    </submittedName>
</protein>
<feature type="region of interest" description="Disordered" evidence="9">
    <location>
        <begin position="1"/>
        <end position="43"/>
    </location>
</feature>
<keyword evidence="7" id="KW-0411">Iron-sulfur</keyword>
<name>A0A8U0HW93_9EURY</name>
<dbReference type="EMBL" id="CP096659">
    <property type="protein sequence ID" value="UPV75385.1"/>
    <property type="molecule type" value="Genomic_DNA"/>
</dbReference>
<dbReference type="InterPro" id="IPR036021">
    <property type="entry name" value="Tungsten_al_ferr_oxy-like_C"/>
</dbReference>
<proteinExistence type="inferred from homology"/>
<dbReference type="Gene3D" id="1.10.599.10">
    <property type="entry name" value="Aldehyde Ferredoxin Oxidoreductase Protein, subunit A, domain 3"/>
    <property type="match status" value="1"/>
</dbReference>
<dbReference type="Gene3D" id="3.60.9.10">
    <property type="entry name" value="Aldehyde ferredoxin oxidoreductase, N-terminal domain"/>
    <property type="match status" value="2"/>
</dbReference>
<gene>
    <name evidence="11" type="ORF">M0R89_04790</name>
</gene>
<dbReference type="SMART" id="SM00790">
    <property type="entry name" value="AFOR_N"/>
    <property type="match status" value="1"/>
</dbReference>
<comment type="cofactor">
    <cofactor evidence="8">
        <name>tungstopterin</name>
        <dbReference type="ChEBI" id="CHEBI:30402"/>
    </cofactor>
</comment>
<dbReference type="SUPFAM" id="SSF56228">
    <property type="entry name" value="Aldehyde ferredoxin oxidoreductase, N-terminal domain"/>
    <property type="match status" value="1"/>
</dbReference>
<dbReference type="Pfam" id="PF01314">
    <property type="entry name" value="AFOR_C"/>
    <property type="match status" value="1"/>
</dbReference>
<keyword evidence="12" id="KW-1185">Reference proteome</keyword>
<dbReference type="PANTHER" id="PTHR30038:SF0">
    <property type="entry name" value="TUNGSTEN-CONTAINING ALDEHYDE FERREDOXIN OXIDOREDUCTASE"/>
    <property type="match status" value="1"/>
</dbReference>
<dbReference type="InterPro" id="IPR013983">
    <property type="entry name" value="Ald_Fedxn_OxRdtase_N"/>
</dbReference>
<dbReference type="GeneID" id="72184491"/>
<dbReference type="Proteomes" id="UP000830729">
    <property type="component" value="Chromosome"/>
</dbReference>
<dbReference type="GO" id="GO:0016625">
    <property type="term" value="F:oxidoreductase activity, acting on the aldehyde or oxo group of donors, iron-sulfur protein as acceptor"/>
    <property type="evidence" value="ECO:0007669"/>
    <property type="project" value="InterPro"/>
</dbReference>
<reference evidence="11 12" key="1">
    <citation type="submission" date="2022-04" db="EMBL/GenBank/DDBJ databases">
        <title>Diverse halophilic archaea isolated from saline environments.</title>
        <authorList>
            <person name="Cui H.-L."/>
        </authorList>
    </citation>
    <scope>NUCLEOTIDE SEQUENCE [LARGE SCALE GENOMIC DNA]</scope>
    <source>
        <strain evidence="11 12">XZYJT49</strain>
    </source>
</reference>
<evidence type="ECO:0000256" key="2">
    <source>
        <dbReference type="ARBA" id="ARBA00011032"/>
    </source>
</evidence>
<dbReference type="GO" id="GO:0046872">
    <property type="term" value="F:metal ion binding"/>
    <property type="evidence" value="ECO:0007669"/>
    <property type="project" value="UniProtKB-KW"/>
</dbReference>
<dbReference type="AlphaFoldDB" id="A0A8U0HW93"/>
<dbReference type="KEGG" id="halx:M0R89_04790"/>
<feature type="region of interest" description="Disordered" evidence="9">
    <location>
        <begin position="347"/>
        <end position="376"/>
    </location>
</feature>
<evidence type="ECO:0000313" key="11">
    <source>
        <dbReference type="EMBL" id="UPV75385.1"/>
    </source>
</evidence>
<evidence type="ECO:0000256" key="5">
    <source>
        <dbReference type="ARBA" id="ARBA00023002"/>
    </source>
</evidence>
<comment type="cofactor">
    <cofactor evidence="1">
        <name>[4Fe-4S] cluster</name>
        <dbReference type="ChEBI" id="CHEBI:49883"/>
    </cofactor>
</comment>
<dbReference type="InterPro" id="IPR036503">
    <property type="entry name" value="Ald_Fedxn_OxRdtase_N_sf"/>
</dbReference>
<keyword evidence="6" id="KW-0408">Iron</keyword>
<evidence type="ECO:0000259" key="10">
    <source>
        <dbReference type="SMART" id="SM00790"/>
    </source>
</evidence>
<keyword evidence="4" id="KW-0479">Metal-binding</keyword>
<dbReference type="InterPro" id="IPR001203">
    <property type="entry name" value="OxRdtase_Ald_Fedxn_C"/>
</dbReference>
<evidence type="ECO:0000256" key="9">
    <source>
        <dbReference type="SAM" id="MobiDB-lite"/>
    </source>
</evidence>
<dbReference type="InterPro" id="IPR051919">
    <property type="entry name" value="W-dependent_AOR"/>
</dbReference>
<accession>A0A8U0HW93</accession>
<dbReference type="GO" id="GO:0051539">
    <property type="term" value="F:4 iron, 4 sulfur cluster binding"/>
    <property type="evidence" value="ECO:0007669"/>
    <property type="project" value="UniProtKB-KW"/>
</dbReference>
<keyword evidence="3" id="KW-0004">4Fe-4S</keyword>
<evidence type="ECO:0000256" key="6">
    <source>
        <dbReference type="ARBA" id="ARBA00023004"/>
    </source>
</evidence>
<dbReference type="InterPro" id="IPR013985">
    <property type="entry name" value="Ald_Fedxn_OxRdtase_dom3"/>
</dbReference>
<sequence length="664" mass="69204">MGGGNEPRGERSDDAFGGDAPGDESESDASGDTAAGDAPPEHLLRVNLTAGRVETEPIPERWRRRYLGGKGLAARYLYDELAPGTDPLGPENVLLFALGPLSGFTPGEQRYAAVTKSPLTGTFLDSYAGGDFPAALAGALRGGESRAPDGRDPSRCLAVLVEGAADEPTVLRIAADGATLEPAGDLWGADAAETCAAFDAPVACVGPAGERGVRYATIASDGGDHQAGRGGAGAVMGSKNLKAVVAGSDPPEPPDALADLREAYEARFADGETGRWQAASETVETVDFADEVGVLPTRGWSSGAFEGASAVGIEAVRRAAVAREREGPIPGGFRVETESETVTDANASAETADANTSAEAANTSAETGDGETVPRGATAISLGSGLGIADFDAVAALGGACDRLGIDVISAGNAVAWAVRASEEGVLDRDLAFGDEAAARDLLGEIARRDTELGDLLARGVDAAADRYGGDDFVPTVKAMELPTYDPRGATGMALAYATSDRGACHRRARPVVEEVFATESWSDERRAETVVAEQDARSLLWSLVVDDFAGETFEDLGATWLSAVGLDRSPADLRTAGERIWTLTRLFNVREGFDRADDELPAKLTEPLEGGPNEGEAIDSVEFEALLSAYYDRRGWDERGRPTRGLLERLDLLDAVDDETPVG</sequence>
<dbReference type="GO" id="GO:0009055">
    <property type="term" value="F:electron transfer activity"/>
    <property type="evidence" value="ECO:0007669"/>
    <property type="project" value="InterPro"/>
</dbReference>
<dbReference type="SUPFAM" id="SSF48310">
    <property type="entry name" value="Aldehyde ferredoxin oxidoreductase, C-terminal domains"/>
    <property type="match status" value="1"/>
</dbReference>
<dbReference type="RefSeq" id="WP_248651427.1">
    <property type="nucleotide sequence ID" value="NZ_CP096659.1"/>
</dbReference>
<comment type="similarity">
    <text evidence="2">Belongs to the AOR/FOR family.</text>
</comment>
<feature type="compositionally biased region" description="Low complexity" evidence="9">
    <location>
        <begin position="347"/>
        <end position="367"/>
    </location>
</feature>
<dbReference type="InterPro" id="IPR013984">
    <property type="entry name" value="Ald_Fedxn_OxRdtase_dom2"/>
</dbReference>